<evidence type="ECO:0000313" key="1">
    <source>
        <dbReference type="EMBL" id="CAK5115469.1"/>
    </source>
</evidence>
<reference evidence="1" key="1">
    <citation type="submission" date="2023-11" db="EMBL/GenBank/DDBJ databases">
        <authorList>
            <person name="Poullet M."/>
        </authorList>
    </citation>
    <scope>NUCLEOTIDE SEQUENCE</scope>
    <source>
        <strain evidence="1">E1834</strain>
    </source>
</reference>
<sequence>MEGIDRYEISSRLGIDADTKPGNRLVSTSIHSTVRNREKYFGEFQKTEGRFRVKKYFFKCAQNEAGGELYVKYSQRFKELTGVDCPFRFGDLLKFPGYNLSNFQFFLVNL</sequence>
<evidence type="ECO:0000313" key="2">
    <source>
        <dbReference type="Proteomes" id="UP001497535"/>
    </source>
</evidence>
<comment type="caution">
    <text evidence="1">The sequence shown here is derived from an EMBL/GenBank/DDBJ whole genome shotgun (WGS) entry which is preliminary data.</text>
</comment>
<organism evidence="1 2">
    <name type="scientific">Meloidogyne enterolobii</name>
    <name type="common">Root-knot nematode worm</name>
    <name type="synonym">Meloidogyne mayaguensis</name>
    <dbReference type="NCBI Taxonomy" id="390850"/>
    <lineage>
        <taxon>Eukaryota</taxon>
        <taxon>Metazoa</taxon>
        <taxon>Ecdysozoa</taxon>
        <taxon>Nematoda</taxon>
        <taxon>Chromadorea</taxon>
        <taxon>Rhabditida</taxon>
        <taxon>Tylenchina</taxon>
        <taxon>Tylenchomorpha</taxon>
        <taxon>Tylenchoidea</taxon>
        <taxon>Meloidogynidae</taxon>
        <taxon>Meloidogyninae</taxon>
        <taxon>Meloidogyne</taxon>
    </lineage>
</organism>
<proteinExistence type="predicted"/>
<name>A0ACB1AZW2_MELEN</name>
<protein>
    <submittedName>
        <fullName evidence="1">Uncharacterized protein</fullName>
    </submittedName>
</protein>
<keyword evidence="2" id="KW-1185">Reference proteome</keyword>
<dbReference type="EMBL" id="CAVMJV010000154">
    <property type="protein sequence ID" value="CAK5115469.1"/>
    <property type="molecule type" value="Genomic_DNA"/>
</dbReference>
<accession>A0ACB1AZW2</accession>
<dbReference type="Proteomes" id="UP001497535">
    <property type="component" value="Unassembled WGS sequence"/>
</dbReference>
<gene>
    <name evidence="1" type="ORF">MENTE1834_LOCUS45600</name>
</gene>